<dbReference type="AlphaFoldDB" id="A0A455SUV8"/>
<dbReference type="InterPro" id="IPR016032">
    <property type="entry name" value="Sig_transdc_resp-reg_C-effctor"/>
</dbReference>
<dbReference type="InterPro" id="IPR036388">
    <property type="entry name" value="WH-like_DNA-bd_sf"/>
</dbReference>
<dbReference type="InterPro" id="IPR027417">
    <property type="entry name" value="P-loop_NTPase"/>
</dbReference>
<dbReference type="SMART" id="SM00862">
    <property type="entry name" value="Trans_reg_C"/>
    <property type="match status" value="1"/>
</dbReference>
<dbReference type="EMBL" id="AP019376">
    <property type="protein sequence ID" value="BBH90899.1"/>
    <property type="molecule type" value="Genomic_DNA"/>
</dbReference>
<organism evidence="4">
    <name type="scientific">Thermosporothrix sp. COM3</name>
    <dbReference type="NCBI Taxonomy" id="2490863"/>
    <lineage>
        <taxon>Bacteria</taxon>
        <taxon>Bacillati</taxon>
        <taxon>Chloroflexota</taxon>
        <taxon>Ktedonobacteria</taxon>
        <taxon>Ktedonobacterales</taxon>
        <taxon>Thermosporotrichaceae</taxon>
        <taxon>Thermosporothrix</taxon>
    </lineage>
</organism>
<dbReference type="Pfam" id="PF00486">
    <property type="entry name" value="Trans_reg_C"/>
    <property type="match status" value="1"/>
</dbReference>
<dbReference type="SUPFAM" id="SSF52540">
    <property type="entry name" value="P-loop containing nucleoside triphosphate hydrolases"/>
    <property type="match status" value="1"/>
</dbReference>
<name>A0A455SUV8_9CHLR</name>
<dbReference type="PROSITE" id="PS51755">
    <property type="entry name" value="OMPR_PHOB"/>
    <property type="match status" value="1"/>
</dbReference>
<dbReference type="SUPFAM" id="SSF46894">
    <property type="entry name" value="C-terminal effector domain of the bipartite response regulators"/>
    <property type="match status" value="1"/>
</dbReference>
<evidence type="ECO:0000256" key="2">
    <source>
        <dbReference type="PROSITE-ProRule" id="PRU01091"/>
    </source>
</evidence>
<evidence type="ECO:0000313" key="4">
    <source>
        <dbReference type="EMBL" id="BBH90899.1"/>
    </source>
</evidence>
<dbReference type="GO" id="GO:0006355">
    <property type="term" value="P:regulation of DNA-templated transcription"/>
    <property type="evidence" value="ECO:0007669"/>
    <property type="project" value="InterPro"/>
</dbReference>
<dbReference type="Gene3D" id="1.10.10.10">
    <property type="entry name" value="Winged helix-like DNA-binding domain superfamily/Winged helix DNA-binding domain"/>
    <property type="match status" value="1"/>
</dbReference>
<dbReference type="GO" id="GO:0016887">
    <property type="term" value="F:ATP hydrolysis activity"/>
    <property type="evidence" value="ECO:0007669"/>
    <property type="project" value="InterPro"/>
</dbReference>
<evidence type="ECO:0000259" key="3">
    <source>
        <dbReference type="PROSITE" id="PS51755"/>
    </source>
</evidence>
<protein>
    <recommendedName>
        <fullName evidence="3">OmpR/PhoB-type domain-containing protein</fullName>
    </recommendedName>
</protein>
<evidence type="ECO:0000256" key="1">
    <source>
        <dbReference type="ARBA" id="ARBA00023125"/>
    </source>
</evidence>
<reference evidence="4" key="1">
    <citation type="submission" date="2018-12" db="EMBL/GenBank/DDBJ databases">
        <title>Novel natural products biosynthetic potential of the class Ktedonobacteria.</title>
        <authorList>
            <person name="Zheng Y."/>
            <person name="Saitou A."/>
            <person name="Wang C.M."/>
            <person name="Toyoda A."/>
            <person name="Minakuchi Y."/>
            <person name="Sekiguchi Y."/>
            <person name="Ueda K."/>
            <person name="Takano H."/>
            <person name="Sakai Y."/>
            <person name="Yokota A."/>
            <person name="Yabe S."/>
        </authorList>
    </citation>
    <scope>NUCLEOTIDE SEQUENCE</scope>
    <source>
        <strain evidence="4">COM3</strain>
    </source>
</reference>
<dbReference type="Pfam" id="PF13401">
    <property type="entry name" value="AAA_22"/>
    <property type="match status" value="1"/>
</dbReference>
<dbReference type="InterPro" id="IPR049945">
    <property type="entry name" value="AAA_22"/>
</dbReference>
<dbReference type="CDD" id="cd00383">
    <property type="entry name" value="trans_reg_C"/>
    <property type="match status" value="1"/>
</dbReference>
<dbReference type="Gene3D" id="3.40.50.300">
    <property type="entry name" value="P-loop containing nucleotide triphosphate hydrolases"/>
    <property type="match status" value="1"/>
</dbReference>
<proteinExistence type="predicted"/>
<accession>A0A455SUV8</accession>
<dbReference type="GO" id="GO:0000160">
    <property type="term" value="P:phosphorelay signal transduction system"/>
    <property type="evidence" value="ECO:0007669"/>
    <property type="project" value="InterPro"/>
</dbReference>
<dbReference type="GO" id="GO:0003677">
    <property type="term" value="F:DNA binding"/>
    <property type="evidence" value="ECO:0007669"/>
    <property type="project" value="UniProtKB-UniRule"/>
</dbReference>
<keyword evidence="1 2" id="KW-0238">DNA-binding</keyword>
<feature type="DNA-binding region" description="OmpR/PhoB-type" evidence="2">
    <location>
        <begin position="356"/>
        <end position="459"/>
    </location>
</feature>
<dbReference type="InterPro" id="IPR001867">
    <property type="entry name" value="OmpR/PhoB-type_DNA-bd"/>
</dbReference>
<gene>
    <name evidence="4" type="ORF">KTC_56500</name>
</gene>
<feature type="domain" description="OmpR/PhoB-type" evidence="3">
    <location>
        <begin position="356"/>
        <end position="459"/>
    </location>
</feature>
<sequence>MSIHSDRRILFRHQDIRYVMHALKLKKSCALIGADGAGKTSFLRRLLSQEVQEQFLADQQEAFLFLFLNTYELEQSSALAYYQRMALLLEPSYRQLGPSLPEGNVLLLENETIARHLLFERVEAILQAKPDLTIVFLIDAFDAAFVEVKPHFLRVLRALREEAQRRVCYVVSCSNLPALICQTPEGKVVKESFLELFNGHVRGLKGLEHTDIQLLLRDVQQEYHFFCSPEIEQLLIEVTGGYHNLLRMALATQAERTVRLHERDSITVCAEKLIRDSGVLSACEQLWNSLSDIEQHMLFQMQKGLLSRNALVELFPVRQVNDALNSLLLKGILIETNRSKVYRCFAPLFVAFVLLQLSTQTHGLQLDMIRRQVWIDGKLHPVRLTVKEFTLLTYLAQHAGEICSRAETTKAVYGEEYDPLRDDARLDALVERTRHCIGDRSRSPRFLETVRGIGHRLNGYGGERR</sequence>